<dbReference type="InterPro" id="IPR050545">
    <property type="entry name" value="Mycobact_MmpL"/>
</dbReference>
<keyword evidence="5 6" id="KW-0472">Membrane</keyword>
<name>A0ABW3CKS5_9ACTN</name>
<keyword evidence="4 6" id="KW-1133">Transmembrane helix</keyword>
<protein>
    <submittedName>
        <fullName evidence="8">MMPL family transporter</fullName>
    </submittedName>
</protein>
<keyword evidence="9" id="KW-1185">Reference proteome</keyword>
<evidence type="ECO:0000256" key="4">
    <source>
        <dbReference type="ARBA" id="ARBA00022989"/>
    </source>
</evidence>
<gene>
    <name evidence="8" type="ORF">ACFQ07_23115</name>
</gene>
<evidence type="ECO:0000256" key="6">
    <source>
        <dbReference type="SAM" id="Phobius"/>
    </source>
</evidence>
<evidence type="ECO:0000256" key="2">
    <source>
        <dbReference type="ARBA" id="ARBA00022475"/>
    </source>
</evidence>
<reference evidence="9" key="1">
    <citation type="journal article" date="2019" name="Int. J. Syst. Evol. Microbiol.">
        <title>The Global Catalogue of Microorganisms (GCM) 10K type strain sequencing project: providing services to taxonomists for standard genome sequencing and annotation.</title>
        <authorList>
            <consortium name="The Broad Institute Genomics Platform"/>
            <consortium name="The Broad Institute Genome Sequencing Center for Infectious Disease"/>
            <person name="Wu L."/>
            <person name="Ma J."/>
        </authorList>
    </citation>
    <scope>NUCLEOTIDE SEQUENCE [LARGE SCALE GENOMIC DNA]</scope>
    <source>
        <strain evidence="9">JCM 31696</strain>
    </source>
</reference>
<evidence type="ECO:0000259" key="7">
    <source>
        <dbReference type="Pfam" id="PF03176"/>
    </source>
</evidence>
<sequence>MTIETSRPDGVLASLARFCYRRRRLVLLTWLVSVIAVAFVGFGYRAPADNDFSGGDSDSAQAQRLIERHFPEQQGDTLTLAVKAERGIDDPAARQKIEKVVAELDASPVTGPVTSPYRDRSLVTQDRRIARTTVPLTSRDLEKSEVEPLVTAVKDASG</sequence>
<keyword evidence="2" id="KW-1003">Cell membrane</keyword>
<dbReference type="PANTHER" id="PTHR33406:SF13">
    <property type="entry name" value="MEMBRANE PROTEIN YDFJ"/>
    <property type="match status" value="1"/>
</dbReference>
<evidence type="ECO:0000256" key="5">
    <source>
        <dbReference type="ARBA" id="ARBA00023136"/>
    </source>
</evidence>
<organism evidence="8 9">
    <name type="scientific">Actinomadura adrarensis</name>
    <dbReference type="NCBI Taxonomy" id="1819600"/>
    <lineage>
        <taxon>Bacteria</taxon>
        <taxon>Bacillati</taxon>
        <taxon>Actinomycetota</taxon>
        <taxon>Actinomycetes</taxon>
        <taxon>Streptosporangiales</taxon>
        <taxon>Thermomonosporaceae</taxon>
        <taxon>Actinomadura</taxon>
    </lineage>
</organism>
<dbReference type="Proteomes" id="UP001597083">
    <property type="component" value="Unassembled WGS sequence"/>
</dbReference>
<dbReference type="InterPro" id="IPR004869">
    <property type="entry name" value="MMPL_dom"/>
</dbReference>
<dbReference type="EMBL" id="JBHTIR010003405">
    <property type="protein sequence ID" value="MFD0855149.1"/>
    <property type="molecule type" value="Genomic_DNA"/>
</dbReference>
<feature type="domain" description="Membrane transport protein MMPL" evidence="7">
    <location>
        <begin position="52"/>
        <end position="156"/>
    </location>
</feature>
<evidence type="ECO:0000313" key="8">
    <source>
        <dbReference type="EMBL" id="MFD0855149.1"/>
    </source>
</evidence>
<dbReference type="Pfam" id="PF03176">
    <property type="entry name" value="MMPL"/>
    <property type="match status" value="1"/>
</dbReference>
<evidence type="ECO:0000313" key="9">
    <source>
        <dbReference type="Proteomes" id="UP001597083"/>
    </source>
</evidence>
<feature type="transmembrane region" description="Helical" evidence="6">
    <location>
        <begin position="25"/>
        <end position="44"/>
    </location>
</feature>
<accession>A0ABW3CKS5</accession>
<proteinExistence type="predicted"/>
<comment type="subcellular location">
    <subcellularLocation>
        <location evidence="1">Cell membrane</location>
        <topology evidence="1">Multi-pass membrane protein</topology>
    </subcellularLocation>
</comment>
<feature type="non-terminal residue" evidence="8">
    <location>
        <position position="158"/>
    </location>
</feature>
<dbReference type="PANTHER" id="PTHR33406">
    <property type="entry name" value="MEMBRANE PROTEIN MJ1562-RELATED"/>
    <property type="match status" value="1"/>
</dbReference>
<evidence type="ECO:0000256" key="1">
    <source>
        <dbReference type="ARBA" id="ARBA00004651"/>
    </source>
</evidence>
<evidence type="ECO:0000256" key="3">
    <source>
        <dbReference type="ARBA" id="ARBA00022692"/>
    </source>
</evidence>
<keyword evidence="3 6" id="KW-0812">Transmembrane</keyword>
<comment type="caution">
    <text evidence="8">The sequence shown here is derived from an EMBL/GenBank/DDBJ whole genome shotgun (WGS) entry which is preliminary data.</text>
</comment>